<evidence type="ECO:0000313" key="3">
    <source>
        <dbReference type="Proteomes" id="UP000799424"/>
    </source>
</evidence>
<name>A0A6A6ZNI3_9PLEO</name>
<protein>
    <submittedName>
        <fullName evidence="2">Uncharacterized protein</fullName>
    </submittedName>
</protein>
<dbReference type="AlphaFoldDB" id="A0A6A6ZNI3"/>
<evidence type="ECO:0000313" key="2">
    <source>
        <dbReference type="EMBL" id="KAF2822640.1"/>
    </source>
</evidence>
<dbReference type="EMBL" id="MU006234">
    <property type="protein sequence ID" value="KAF2822640.1"/>
    <property type="molecule type" value="Genomic_DNA"/>
</dbReference>
<evidence type="ECO:0000256" key="1">
    <source>
        <dbReference type="SAM" id="MobiDB-lite"/>
    </source>
</evidence>
<proteinExistence type="predicted"/>
<gene>
    <name evidence="2" type="ORF">CC86DRAFT_385565</name>
</gene>
<feature type="region of interest" description="Disordered" evidence="1">
    <location>
        <begin position="189"/>
        <end position="211"/>
    </location>
</feature>
<reference evidence="2" key="1">
    <citation type="journal article" date="2020" name="Stud. Mycol.">
        <title>101 Dothideomycetes genomes: a test case for predicting lifestyles and emergence of pathogens.</title>
        <authorList>
            <person name="Haridas S."/>
            <person name="Albert R."/>
            <person name="Binder M."/>
            <person name="Bloem J."/>
            <person name="Labutti K."/>
            <person name="Salamov A."/>
            <person name="Andreopoulos B."/>
            <person name="Baker S."/>
            <person name="Barry K."/>
            <person name="Bills G."/>
            <person name="Bluhm B."/>
            <person name="Cannon C."/>
            <person name="Castanera R."/>
            <person name="Culley D."/>
            <person name="Daum C."/>
            <person name="Ezra D."/>
            <person name="Gonzalez J."/>
            <person name="Henrissat B."/>
            <person name="Kuo A."/>
            <person name="Liang C."/>
            <person name="Lipzen A."/>
            <person name="Lutzoni F."/>
            <person name="Magnuson J."/>
            <person name="Mondo S."/>
            <person name="Nolan M."/>
            <person name="Ohm R."/>
            <person name="Pangilinan J."/>
            <person name="Park H.-J."/>
            <person name="Ramirez L."/>
            <person name="Alfaro M."/>
            <person name="Sun H."/>
            <person name="Tritt A."/>
            <person name="Yoshinaga Y."/>
            <person name="Zwiers L.-H."/>
            <person name="Turgeon B."/>
            <person name="Goodwin S."/>
            <person name="Spatafora J."/>
            <person name="Crous P."/>
            <person name="Grigoriev I."/>
        </authorList>
    </citation>
    <scope>NUCLEOTIDE SEQUENCE</scope>
    <source>
        <strain evidence="2">CBS 113818</strain>
    </source>
</reference>
<accession>A0A6A6ZNI3</accession>
<organism evidence="2 3">
    <name type="scientific">Ophiobolus disseminans</name>
    <dbReference type="NCBI Taxonomy" id="1469910"/>
    <lineage>
        <taxon>Eukaryota</taxon>
        <taxon>Fungi</taxon>
        <taxon>Dikarya</taxon>
        <taxon>Ascomycota</taxon>
        <taxon>Pezizomycotina</taxon>
        <taxon>Dothideomycetes</taxon>
        <taxon>Pleosporomycetidae</taxon>
        <taxon>Pleosporales</taxon>
        <taxon>Pleosporineae</taxon>
        <taxon>Phaeosphaeriaceae</taxon>
        <taxon>Ophiobolus</taxon>
    </lineage>
</organism>
<keyword evidence="3" id="KW-1185">Reference proteome</keyword>
<dbReference type="Proteomes" id="UP000799424">
    <property type="component" value="Unassembled WGS sequence"/>
</dbReference>
<sequence length="233" mass="26319">MSYRIEPTENGFREVLDPSKKISHTINLQLVNPMGPAIWQGIFNGHDLKWTRKAKQHIHRNLKGRSQQAIDDCKFACEAVASSLRNASHESSATIIAPIHEFSVDKKKRNISTQPHITMSLSSDPTSSNPPTYHVYCTFDYVAGTVTIDWVTFRWCRKDKSKYLKMTQVLNIALPQLLVIPPVRGSRPAAVQRPVQQPAQQPSLQPRFHHHGSLVHGTNHNRFAILSTIDSTN</sequence>
<feature type="compositionally biased region" description="Low complexity" evidence="1">
    <location>
        <begin position="189"/>
        <end position="202"/>
    </location>
</feature>